<evidence type="ECO:0000313" key="3">
    <source>
        <dbReference type="Proteomes" id="UP000033054"/>
    </source>
</evidence>
<dbReference type="KEGG" id="srd:SD10_21555"/>
<feature type="signal peptide" evidence="1">
    <location>
        <begin position="1"/>
        <end position="16"/>
    </location>
</feature>
<dbReference type="PATRIC" id="fig|1379870.5.peg.4654"/>
<name>A0A0E3ZYY2_9BACT</name>
<dbReference type="AlphaFoldDB" id="A0A0E3ZYY2"/>
<keyword evidence="1" id="KW-0732">Signal</keyword>
<dbReference type="Proteomes" id="UP000033054">
    <property type="component" value="Chromosome"/>
</dbReference>
<gene>
    <name evidence="2" type="ORF">SD10_21555</name>
</gene>
<evidence type="ECO:0008006" key="4">
    <source>
        <dbReference type="Google" id="ProtNLM"/>
    </source>
</evidence>
<evidence type="ECO:0000256" key="1">
    <source>
        <dbReference type="SAM" id="SignalP"/>
    </source>
</evidence>
<reference evidence="2 3" key="1">
    <citation type="journal article" date="2014" name="Curr. Microbiol.">
        <title>Spirosoma radiotolerans sp. nov., a gamma-radiation-resistant bacterium isolated from gamma ray-irradiated soil.</title>
        <authorList>
            <person name="Lee J.J."/>
            <person name="Srinivasan S."/>
            <person name="Lim S."/>
            <person name="Joe M."/>
            <person name="Im S."/>
            <person name="Bae S.I."/>
            <person name="Park K.R."/>
            <person name="Han J.H."/>
            <person name="Park S.H."/>
            <person name="Joo B.M."/>
            <person name="Park S.J."/>
            <person name="Kim M.K."/>
        </authorList>
    </citation>
    <scope>NUCLEOTIDE SEQUENCE [LARGE SCALE GENOMIC DNA]</scope>
    <source>
        <strain evidence="2 3">DG5A</strain>
    </source>
</reference>
<feature type="chain" id="PRO_5002417133" description="Lipocalin-like domain-containing protein" evidence="1">
    <location>
        <begin position="17"/>
        <end position="144"/>
    </location>
</feature>
<dbReference type="HOGENOM" id="CLU_1795271_0_0_10"/>
<dbReference type="OrthoDB" id="957743at2"/>
<sequence>MKKRYALLVLVTLAFAACSKKSDVTPADPATVVAGTYAMTNLRYDSAGVSVYNITLPANSISGTIVARRDSATVIYTTYTIKQTGYSDYNDTFGQLKLQGTTAPYDIYYGANKVGTTDGKTFTIDYSYTDQGTTYREVYAGQKQ</sequence>
<proteinExistence type="predicted"/>
<evidence type="ECO:0000313" key="2">
    <source>
        <dbReference type="EMBL" id="AKD57090.1"/>
    </source>
</evidence>
<keyword evidence="3" id="KW-1185">Reference proteome</keyword>
<protein>
    <recommendedName>
        <fullName evidence="4">Lipocalin-like domain-containing protein</fullName>
    </recommendedName>
</protein>
<organism evidence="2 3">
    <name type="scientific">Spirosoma radiotolerans</name>
    <dbReference type="NCBI Taxonomy" id="1379870"/>
    <lineage>
        <taxon>Bacteria</taxon>
        <taxon>Pseudomonadati</taxon>
        <taxon>Bacteroidota</taxon>
        <taxon>Cytophagia</taxon>
        <taxon>Cytophagales</taxon>
        <taxon>Cytophagaceae</taxon>
        <taxon>Spirosoma</taxon>
    </lineage>
</organism>
<dbReference type="RefSeq" id="WP_046576645.1">
    <property type="nucleotide sequence ID" value="NZ_CP010429.1"/>
</dbReference>
<dbReference type="EMBL" id="CP010429">
    <property type="protein sequence ID" value="AKD57090.1"/>
    <property type="molecule type" value="Genomic_DNA"/>
</dbReference>
<dbReference type="PROSITE" id="PS51257">
    <property type="entry name" value="PROKAR_LIPOPROTEIN"/>
    <property type="match status" value="1"/>
</dbReference>
<accession>A0A0E3ZYY2</accession>